<dbReference type="EMBL" id="DS268802">
    <property type="protein sequence ID" value="EFP02284.1"/>
    <property type="molecule type" value="Genomic_DNA"/>
</dbReference>
<evidence type="ECO:0000256" key="2">
    <source>
        <dbReference type="SAM" id="SignalP"/>
    </source>
</evidence>
<evidence type="ECO:0008006" key="5">
    <source>
        <dbReference type="Google" id="ProtNLM"/>
    </source>
</evidence>
<keyword evidence="4" id="KW-1185">Reference proteome</keyword>
<evidence type="ECO:0000313" key="3">
    <source>
        <dbReference type="EMBL" id="EFP02284.1"/>
    </source>
</evidence>
<dbReference type="AlphaFoldDB" id="E3NKH0"/>
<proteinExistence type="predicted"/>
<feature type="region of interest" description="Disordered" evidence="1">
    <location>
        <begin position="21"/>
        <end position="47"/>
    </location>
</feature>
<feature type="compositionally biased region" description="Basic and acidic residues" evidence="1">
    <location>
        <begin position="22"/>
        <end position="46"/>
    </location>
</feature>
<evidence type="ECO:0000256" key="1">
    <source>
        <dbReference type="SAM" id="MobiDB-lite"/>
    </source>
</evidence>
<sequence>MKIFELIIPLVLIFGKISCSAGKKESDRAEGREKNITTPTVHEKPDQNCTEDYTEDWYIKYFNLFDQTYINYADGCKKKFKAAMFSDKLATYPLAKGFLHLTNKTLSFPSR</sequence>
<feature type="chain" id="PRO_5003177659" description="Lipocalin" evidence="2">
    <location>
        <begin position="23"/>
        <end position="111"/>
    </location>
</feature>
<protein>
    <recommendedName>
        <fullName evidence="5">Lipocalin</fullName>
    </recommendedName>
</protein>
<dbReference type="Proteomes" id="UP000008281">
    <property type="component" value="Unassembled WGS sequence"/>
</dbReference>
<keyword evidence="2" id="KW-0732">Signal</keyword>
<gene>
    <name evidence="3" type="ORF">CRE_24844</name>
</gene>
<organism evidence="4">
    <name type="scientific">Caenorhabditis remanei</name>
    <name type="common">Caenorhabditis vulgaris</name>
    <dbReference type="NCBI Taxonomy" id="31234"/>
    <lineage>
        <taxon>Eukaryota</taxon>
        <taxon>Metazoa</taxon>
        <taxon>Ecdysozoa</taxon>
        <taxon>Nematoda</taxon>
        <taxon>Chromadorea</taxon>
        <taxon>Rhabditida</taxon>
        <taxon>Rhabditina</taxon>
        <taxon>Rhabditomorpha</taxon>
        <taxon>Rhabditoidea</taxon>
        <taxon>Rhabditidae</taxon>
        <taxon>Peloderinae</taxon>
        <taxon>Caenorhabditis</taxon>
    </lineage>
</organism>
<accession>E3NKH0</accession>
<dbReference type="InParanoid" id="E3NKH0"/>
<dbReference type="HOGENOM" id="CLU_2160732_0_0_1"/>
<reference evidence="3" key="1">
    <citation type="submission" date="2007-07" db="EMBL/GenBank/DDBJ databases">
        <title>PCAP assembly of the Caenorhabditis remanei genome.</title>
        <authorList>
            <consortium name="The Caenorhabditis remanei Sequencing Consortium"/>
            <person name="Wilson R.K."/>
        </authorList>
    </citation>
    <scope>NUCLEOTIDE SEQUENCE [LARGE SCALE GENOMIC DNA]</scope>
    <source>
        <strain evidence="3">PB4641</strain>
    </source>
</reference>
<evidence type="ECO:0000313" key="4">
    <source>
        <dbReference type="Proteomes" id="UP000008281"/>
    </source>
</evidence>
<name>E3NKH0_CAERE</name>
<feature type="signal peptide" evidence="2">
    <location>
        <begin position="1"/>
        <end position="22"/>
    </location>
</feature>